<dbReference type="AlphaFoldDB" id="A0A9P8L7M6"/>
<feature type="repeat" description="ANK" evidence="3">
    <location>
        <begin position="240"/>
        <end position="272"/>
    </location>
</feature>
<dbReference type="EMBL" id="JAGHQM010002001">
    <property type="protein sequence ID" value="KAH0551472.1"/>
    <property type="molecule type" value="Genomic_DNA"/>
</dbReference>
<evidence type="ECO:0000256" key="3">
    <source>
        <dbReference type="PROSITE-ProRule" id="PRU00023"/>
    </source>
</evidence>
<evidence type="ECO:0000313" key="4">
    <source>
        <dbReference type="EMBL" id="KAH0551472.1"/>
    </source>
</evidence>
<keyword evidence="1" id="KW-0677">Repeat</keyword>
<protein>
    <submittedName>
        <fullName evidence="4">Uncharacterized protein</fullName>
    </submittedName>
</protein>
<keyword evidence="2 3" id="KW-0040">ANK repeat</keyword>
<keyword evidence="5" id="KW-1185">Reference proteome</keyword>
<dbReference type="PANTHER" id="PTHR24171">
    <property type="entry name" value="ANKYRIN REPEAT DOMAIN-CONTAINING PROTEIN 39-RELATED"/>
    <property type="match status" value="1"/>
</dbReference>
<reference evidence="4" key="1">
    <citation type="submission" date="2021-03" db="EMBL/GenBank/DDBJ databases">
        <title>Comparative genomics and phylogenomic investigation of the class Geoglossomycetes provide insights into ecological specialization and systematics.</title>
        <authorList>
            <person name="Melie T."/>
            <person name="Pirro S."/>
            <person name="Miller A.N."/>
            <person name="Quandt A."/>
        </authorList>
    </citation>
    <scope>NUCLEOTIDE SEQUENCE</scope>
    <source>
        <strain evidence="4">CAQ_001_2017</strain>
    </source>
</reference>
<dbReference type="PROSITE" id="PS50088">
    <property type="entry name" value="ANK_REPEAT"/>
    <property type="match status" value="2"/>
</dbReference>
<evidence type="ECO:0000256" key="2">
    <source>
        <dbReference type="ARBA" id="ARBA00023043"/>
    </source>
</evidence>
<dbReference type="SMART" id="SM00248">
    <property type="entry name" value="ANK"/>
    <property type="match status" value="5"/>
</dbReference>
<evidence type="ECO:0000313" key="5">
    <source>
        <dbReference type="Proteomes" id="UP000750711"/>
    </source>
</evidence>
<dbReference type="Proteomes" id="UP000750711">
    <property type="component" value="Unassembled WGS sequence"/>
</dbReference>
<organism evidence="4 5">
    <name type="scientific">Trichoglossum hirsutum</name>
    <dbReference type="NCBI Taxonomy" id="265104"/>
    <lineage>
        <taxon>Eukaryota</taxon>
        <taxon>Fungi</taxon>
        <taxon>Dikarya</taxon>
        <taxon>Ascomycota</taxon>
        <taxon>Pezizomycotina</taxon>
        <taxon>Geoglossomycetes</taxon>
        <taxon>Geoglossales</taxon>
        <taxon>Geoglossaceae</taxon>
        <taxon>Trichoglossum</taxon>
    </lineage>
</organism>
<accession>A0A9P8L7M6</accession>
<dbReference type="SUPFAM" id="SSF48403">
    <property type="entry name" value="Ankyrin repeat"/>
    <property type="match status" value="1"/>
</dbReference>
<comment type="caution">
    <text evidence="4">The sequence shown here is derived from an EMBL/GenBank/DDBJ whole genome shotgun (WGS) entry which is preliminary data.</text>
</comment>
<gene>
    <name evidence="4" type="ORF">GP486_007312</name>
</gene>
<feature type="non-terminal residue" evidence="4">
    <location>
        <position position="299"/>
    </location>
</feature>
<dbReference type="PANTHER" id="PTHR24171:SF9">
    <property type="entry name" value="ANKYRIN REPEAT DOMAIN-CONTAINING PROTEIN 39"/>
    <property type="match status" value="1"/>
</dbReference>
<proteinExistence type="predicted"/>
<name>A0A9P8L7M6_9PEZI</name>
<sequence length="299" mass="33398">MDPSFRLLEYSKTHWHSHSRYTELKDIKHLLALENFMRGTHLPLEWMPWSSISGQKSLPYWDIFVWAVRNGHTVIFCIWQKIAATQEASYWECLWLEEGQRLFASACATVDIEQLEMMLTAKRERHVVRPSVDEINHELVRACHLGHDEVVRRLLQEEADINAAATAYFGGRTALQAAAEGGHLAVVKRLLRGKEDVYPPFPDFGRRTTLEVVAGGGHLTATEWPPQEKAEVNAAASIFGGRTALQAAAGGGHLAVVEWLLQEKADANAAASLHSGRTALQAAAERGHLAVVERLLREK</sequence>
<dbReference type="Pfam" id="PF12796">
    <property type="entry name" value="Ank_2"/>
    <property type="match status" value="2"/>
</dbReference>
<evidence type="ECO:0000256" key="1">
    <source>
        <dbReference type="ARBA" id="ARBA00022737"/>
    </source>
</evidence>
<dbReference type="InterPro" id="IPR036770">
    <property type="entry name" value="Ankyrin_rpt-contain_sf"/>
</dbReference>
<feature type="repeat" description="ANK" evidence="3">
    <location>
        <begin position="275"/>
        <end position="299"/>
    </location>
</feature>
<dbReference type="PROSITE" id="PS50297">
    <property type="entry name" value="ANK_REP_REGION"/>
    <property type="match status" value="2"/>
</dbReference>
<dbReference type="InterPro" id="IPR002110">
    <property type="entry name" value="Ankyrin_rpt"/>
</dbReference>
<dbReference type="Gene3D" id="1.25.40.20">
    <property type="entry name" value="Ankyrin repeat-containing domain"/>
    <property type="match status" value="1"/>
</dbReference>